<comment type="caution">
    <text evidence="2">The sequence shown here is derived from an EMBL/GenBank/DDBJ whole genome shotgun (WGS) entry which is preliminary data.</text>
</comment>
<proteinExistence type="predicted"/>
<gene>
    <name evidence="2" type="ORF">ABW22_05870</name>
</gene>
<dbReference type="PATRIC" id="fig|36861.3.peg.634"/>
<feature type="signal peptide" evidence="1">
    <location>
        <begin position="1"/>
        <end position="22"/>
    </location>
</feature>
<keyword evidence="1" id="KW-0732">Signal</keyword>
<dbReference type="EMBL" id="LDUG01000018">
    <property type="protein sequence ID" value="KVW96948.1"/>
    <property type="molecule type" value="Genomic_DNA"/>
</dbReference>
<organism evidence="2 3">
    <name type="scientific">Thiobacillus denitrificans</name>
    <dbReference type="NCBI Taxonomy" id="36861"/>
    <lineage>
        <taxon>Bacteria</taxon>
        <taxon>Pseudomonadati</taxon>
        <taxon>Pseudomonadota</taxon>
        <taxon>Betaproteobacteria</taxon>
        <taxon>Nitrosomonadales</taxon>
        <taxon>Thiobacillaceae</taxon>
        <taxon>Thiobacillus</taxon>
    </lineage>
</organism>
<feature type="chain" id="PRO_5007161825" evidence="1">
    <location>
        <begin position="23"/>
        <end position="295"/>
    </location>
</feature>
<evidence type="ECO:0000256" key="1">
    <source>
        <dbReference type="SAM" id="SignalP"/>
    </source>
</evidence>
<reference evidence="2 3" key="1">
    <citation type="journal article" date="2015" name="Appl. Environ. Microbiol.">
        <title>Aerobic and Anaerobic Thiosulfate Oxidation by a Cold-Adapted, Subglacial Chemoautotroph.</title>
        <authorList>
            <person name="Harrold Z.R."/>
            <person name="Skidmore M.L."/>
            <person name="Hamilton T.L."/>
            <person name="Desch L."/>
            <person name="Amada K."/>
            <person name="van Gelder W."/>
            <person name="Glover K."/>
            <person name="Roden E.E."/>
            <person name="Boyd E.S."/>
        </authorList>
    </citation>
    <scope>NUCLEOTIDE SEQUENCE [LARGE SCALE GENOMIC DNA]</scope>
    <source>
        <strain evidence="2 3">RG</strain>
    </source>
</reference>
<sequence>MAWLTRVLLAWIAFSSAGLAFASVPDTHSAASLHAKYASLDERLRNNPFRRALALDSAESSNELKGDIYALVDYPFSTVSAALNSPEQWCDVLILHINTKYCRATTDEARSALTIYIGKKTPQPIKDAFPIEFTYRVAAATANYLVIQLNAQEGPLSTRNYLILLQAVPVGNGQTFLHLTYSYDYGLAGRLAMKTYLATIGSGKVGFTRTGKQSSGQPEYIRGMRGVAERNTMRYYLAIDAYLGALAKPPSMQIQKRLHSWFTATEQYPRQLREVSQSVYMNMKRSEYLRQQTSQ</sequence>
<accession>A0A119CWN8</accession>
<dbReference type="Proteomes" id="UP000064243">
    <property type="component" value="Unassembled WGS sequence"/>
</dbReference>
<dbReference type="AlphaFoldDB" id="A0A119CWN8"/>
<evidence type="ECO:0000313" key="2">
    <source>
        <dbReference type="EMBL" id="KVW96948.1"/>
    </source>
</evidence>
<evidence type="ECO:0000313" key="3">
    <source>
        <dbReference type="Proteomes" id="UP000064243"/>
    </source>
</evidence>
<protein>
    <submittedName>
        <fullName evidence="2">Uncharacterized protein</fullName>
    </submittedName>
</protein>
<keyword evidence="3" id="KW-1185">Reference proteome</keyword>
<name>A0A119CWN8_THIDE</name>